<gene>
    <name evidence="1" type="ORF">Pint_30346</name>
</gene>
<evidence type="ECO:0000313" key="1">
    <source>
        <dbReference type="EMBL" id="KAJ0008218.1"/>
    </source>
</evidence>
<organism evidence="1 2">
    <name type="scientific">Pistacia integerrima</name>
    <dbReference type="NCBI Taxonomy" id="434235"/>
    <lineage>
        <taxon>Eukaryota</taxon>
        <taxon>Viridiplantae</taxon>
        <taxon>Streptophyta</taxon>
        <taxon>Embryophyta</taxon>
        <taxon>Tracheophyta</taxon>
        <taxon>Spermatophyta</taxon>
        <taxon>Magnoliopsida</taxon>
        <taxon>eudicotyledons</taxon>
        <taxon>Gunneridae</taxon>
        <taxon>Pentapetalae</taxon>
        <taxon>rosids</taxon>
        <taxon>malvids</taxon>
        <taxon>Sapindales</taxon>
        <taxon>Anacardiaceae</taxon>
        <taxon>Pistacia</taxon>
    </lineage>
</organism>
<reference evidence="2" key="1">
    <citation type="journal article" date="2023" name="G3 (Bethesda)">
        <title>Genome assembly and association tests identify interacting loci associated with vigor, precocity, and sex in interspecific pistachio rootstocks.</title>
        <authorList>
            <person name="Palmer W."/>
            <person name="Jacygrad E."/>
            <person name="Sagayaradj S."/>
            <person name="Cavanaugh K."/>
            <person name="Han R."/>
            <person name="Bertier L."/>
            <person name="Beede B."/>
            <person name="Kafkas S."/>
            <person name="Golino D."/>
            <person name="Preece J."/>
            <person name="Michelmore R."/>
        </authorList>
    </citation>
    <scope>NUCLEOTIDE SEQUENCE [LARGE SCALE GENOMIC DNA]</scope>
</reference>
<sequence>MGNETKSTTTNGGTAAGAAGGGFRSRLDHYLYSGEKKHVFAGIVIISAIFGVPWYLMNRGSKHRSHQDYLEKADKARSARLSSASSSSK</sequence>
<evidence type="ECO:0000313" key="2">
    <source>
        <dbReference type="Proteomes" id="UP001163603"/>
    </source>
</evidence>
<dbReference type="EMBL" id="CM047750">
    <property type="protein sequence ID" value="KAJ0008218.1"/>
    <property type="molecule type" value="Genomic_DNA"/>
</dbReference>
<protein>
    <submittedName>
        <fullName evidence="1">Uncharacterized protein</fullName>
    </submittedName>
</protein>
<comment type="caution">
    <text evidence="1">The sequence shown here is derived from an EMBL/GenBank/DDBJ whole genome shotgun (WGS) entry which is preliminary data.</text>
</comment>
<proteinExistence type="predicted"/>
<keyword evidence="2" id="KW-1185">Reference proteome</keyword>
<accession>A0ACC0X3J8</accession>
<dbReference type="Proteomes" id="UP001163603">
    <property type="component" value="Chromosome 15"/>
</dbReference>
<name>A0ACC0X3J8_9ROSI</name>